<gene>
    <name evidence="2" type="ORF">CEXT_448031</name>
</gene>
<organism evidence="2 3">
    <name type="scientific">Caerostris extrusa</name>
    <name type="common">Bark spider</name>
    <name type="synonym">Caerostris bankana</name>
    <dbReference type="NCBI Taxonomy" id="172846"/>
    <lineage>
        <taxon>Eukaryota</taxon>
        <taxon>Metazoa</taxon>
        <taxon>Ecdysozoa</taxon>
        <taxon>Arthropoda</taxon>
        <taxon>Chelicerata</taxon>
        <taxon>Arachnida</taxon>
        <taxon>Araneae</taxon>
        <taxon>Araneomorphae</taxon>
        <taxon>Entelegynae</taxon>
        <taxon>Araneoidea</taxon>
        <taxon>Araneidae</taxon>
        <taxon>Caerostris</taxon>
    </lineage>
</organism>
<evidence type="ECO:0000313" key="2">
    <source>
        <dbReference type="EMBL" id="GIY11258.1"/>
    </source>
</evidence>
<reference evidence="2 3" key="1">
    <citation type="submission" date="2021-06" db="EMBL/GenBank/DDBJ databases">
        <title>Caerostris extrusa draft genome.</title>
        <authorList>
            <person name="Kono N."/>
            <person name="Arakawa K."/>
        </authorList>
    </citation>
    <scope>NUCLEOTIDE SEQUENCE [LARGE SCALE GENOMIC DNA]</scope>
</reference>
<feature type="region of interest" description="Disordered" evidence="1">
    <location>
        <begin position="1"/>
        <end position="28"/>
    </location>
</feature>
<keyword evidence="3" id="KW-1185">Reference proteome</keyword>
<dbReference type="AlphaFoldDB" id="A0AAV4QMI1"/>
<evidence type="ECO:0000313" key="3">
    <source>
        <dbReference type="Proteomes" id="UP001054945"/>
    </source>
</evidence>
<evidence type="ECO:0000256" key="1">
    <source>
        <dbReference type="SAM" id="MobiDB-lite"/>
    </source>
</evidence>
<accession>A0AAV4QMI1</accession>
<proteinExistence type="predicted"/>
<sequence>MYPGLPPTTTRRKKDIELENGQTKVPNSKENKEFLREEWERNRNMGITDSYMTFDEYGRRDIYSNYDKNNQSKTKFDTAYSSPKPFVIKRSYDNAHYDKQVKGNQTKPVISLLS</sequence>
<dbReference type="Proteomes" id="UP001054945">
    <property type="component" value="Unassembled WGS sequence"/>
</dbReference>
<name>A0AAV4QMI1_CAEEX</name>
<dbReference type="EMBL" id="BPLR01006624">
    <property type="protein sequence ID" value="GIY11258.1"/>
    <property type="molecule type" value="Genomic_DNA"/>
</dbReference>
<protein>
    <submittedName>
        <fullName evidence="2">Uncharacterized protein</fullName>
    </submittedName>
</protein>
<comment type="caution">
    <text evidence="2">The sequence shown here is derived from an EMBL/GenBank/DDBJ whole genome shotgun (WGS) entry which is preliminary data.</text>
</comment>